<dbReference type="InterPro" id="IPR044946">
    <property type="entry name" value="Restrct_endonuc_typeI_TRD_sf"/>
</dbReference>
<dbReference type="RefSeq" id="WP_115309853.1">
    <property type="nucleotide sequence ID" value="NZ_UHIO01000001.1"/>
</dbReference>
<evidence type="ECO:0000313" key="6">
    <source>
        <dbReference type="Proteomes" id="UP000255367"/>
    </source>
</evidence>
<dbReference type="PANTHER" id="PTHR30408:SF12">
    <property type="entry name" value="TYPE I RESTRICTION ENZYME MJAVIII SPECIFICITY SUBUNIT"/>
    <property type="match status" value="1"/>
</dbReference>
<keyword evidence="3" id="KW-0238">DNA-binding</keyword>
<reference evidence="5 6" key="1">
    <citation type="submission" date="2018-06" db="EMBL/GenBank/DDBJ databases">
        <authorList>
            <consortium name="Pathogen Informatics"/>
            <person name="Doyle S."/>
        </authorList>
    </citation>
    <scope>NUCLEOTIDE SEQUENCE [LARGE SCALE GENOMIC DNA]</scope>
    <source>
        <strain evidence="5 6">NCTC12020</strain>
    </source>
</reference>
<keyword evidence="2" id="KW-0680">Restriction system</keyword>
<dbReference type="EMBL" id="UHIO01000001">
    <property type="protein sequence ID" value="SUP41608.1"/>
    <property type="molecule type" value="Genomic_DNA"/>
</dbReference>
<dbReference type="InterPro" id="IPR000055">
    <property type="entry name" value="Restrct_endonuc_typeI_TRD"/>
</dbReference>
<proteinExistence type="inferred from homology"/>
<gene>
    <name evidence="5" type="ORF">NCTC12020_00619</name>
</gene>
<feature type="domain" description="Type I restriction modification DNA specificity" evidence="4">
    <location>
        <begin position="18"/>
        <end position="196"/>
    </location>
</feature>
<evidence type="ECO:0000259" key="4">
    <source>
        <dbReference type="Pfam" id="PF01420"/>
    </source>
</evidence>
<feature type="domain" description="Type I restriction modification DNA specificity" evidence="4">
    <location>
        <begin position="223"/>
        <end position="375"/>
    </location>
</feature>
<dbReference type="GO" id="GO:0003677">
    <property type="term" value="F:DNA binding"/>
    <property type="evidence" value="ECO:0007669"/>
    <property type="project" value="UniProtKB-KW"/>
</dbReference>
<dbReference type="Gene3D" id="3.90.220.20">
    <property type="entry name" value="DNA methylase specificity domains"/>
    <property type="match status" value="2"/>
</dbReference>
<dbReference type="InterPro" id="IPR052021">
    <property type="entry name" value="Type-I_RS_S_subunit"/>
</dbReference>
<dbReference type="Proteomes" id="UP000255367">
    <property type="component" value="Unassembled WGS sequence"/>
</dbReference>
<dbReference type="SUPFAM" id="SSF116734">
    <property type="entry name" value="DNA methylase specificity domain"/>
    <property type="match status" value="2"/>
</dbReference>
<dbReference type="AlphaFoldDB" id="A0A380NIL4"/>
<protein>
    <submittedName>
        <fullName evidence="5">Type I restriction enzyme specificity protein MG438</fullName>
    </submittedName>
</protein>
<sequence>MKKEQRRAPVLRFKGFTDDWEQRKLGEIVNFSKGIGYSKADLKKEGVPIILYGRLYTNYEMVITDVDTYTFSKIGSVYSNGGEVIVPASGETAEDISIASVVEKSGILLGGDLNIITPLSEIDSVFLAISISNGKAHKDMAKMAQGKSIVHLHNSDLEKIDLNYPYRKEQTKISVFFRKFDHLITLHQRKLESLEKIKSRYLQCLFPEKKQTNPIIRFSGFNTNWEQRKLGDVCIINNGKDYKHLNKGTIPVYGTGGVLTKVNSALSYDKDAVGIGRKGTINKPFILNAPFWTVDTLFYVIPNKYISLYFLFILFQQIKWNKLDESTGVPSLSKENIKVVNIKLPSKSEMIKISKFIFLLDKKIELHQSKLEALKKIKSIYLRYLFPEKG</sequence>
<comment type="similarity">
    <text evidence="1">Belongs to the type-I restriction system S methylase family.</text>
</comment>
<keyword evidence="6" id="KW-1185">Reference proteome</keyword>
<dbReference type="OrthoDB" id="9811611at2"/>
<evidence type="ECO:0000256" key="3">
    <source>
        <dbReference type="ARBA" id="ARBA00023125"/>
    </source>
</evidence>
<evidence type="ECO:0000256" key="2">
    <source>
        <dbReference type="ARBA" id="ARBA00022747"/>
    </source>
</evidence>
<dbReference type="REBASE" id="421572">
    <property type="entry name" value="S1.Vcr12020I"/>
</dbReference>
<dbReference type="CDD" id="cd17288">
    <property type="entry name" value="RMtype1_S_LlaAI06ORF1089P_TRD1-CR1_like"/>
    <property type="match status" value="1"/>
</dbReference>
<dbReference type="GO" id="GO:0009307">
    <property type="term" value="P:DNA restriction-modification system"/>
    <property type="evidence" value="ECO:0007669"/>
    <property type="project" value="UniProtKB-KW"/>
</dbReference>
<evidence type="ECO:0000313" key="5">
    <source>
        <dbReference type="EMBL" id="SUP41608.1"/>
    </source>
</evidence>
<name>A0A380NIL4_9FIRM</name>
<evidence type="ECO:0000256" key="1">
    <source>
        <dbReference type="ARBA" id="ARBA00010923"/>
    </source>
</evidence>
<dbReference type="PANTHER" id="PTHR30408">
    <property type="entry name" value="TYPE-1 RESTRICTION ENZYME ECOKI SPECIFICITY PROTEIN"/>
    <property type="match status" value="1"/>
</dbReference>
<organism evidence="5 6">
    <name type="scientific">Veillonella criceti</name>
    <dbReference type="NCBI Taxonomy" id="103891"/>
    <lineage>
        <taxon>Bacteria</taxon>
        <taxon>Bacillati</taxon>
        <taxon>Bacillota</taxon>
        <taxon>Negativicutes</taxon>
        <taxon>Veillonellales</taxon>
        <taxon>Veillonellaceae</taxon>
        <taxon>Veillonella</taxon>
    </lineage>
</organism>
<dbReference type="Pfam" id="PF01420">
    <property type="entry name" value="Methylase_S"/>
    <property type="match status" value="2"/>
</dbReference>
<accession>A0A380NIL4</accession>
<dbReference type="Gene3D" id="1.10.287.1120">
    <property type="entry name" value="Bipartite methylase S protein"/>
    <property type="match status" value="1"/>
</dbReference>